<protein>
    <submittedName>
        <fullName evidence="1">Uncharacterized protein</fullName>
    </submittedName>
</protein>
<organism evidence="1 2">
    <name type="scientific">Streptomyces similanensis</name>
    <dbReference type="NCBI Taxonomy" id="1274988"/>
    <lineage>
        <taxon>Bacteria</taxon>
        <taxon>Bacillati</taxon>
        <taxon>Actinomycetota</taxon>
        <taxon>Actinomycetes</taxon>
        <taxon>Kitasatosporales</taxon>
        <taxon>Streptomycetaceae</taxon>
        <taxon>Streptomyces</taxon>
    </lineage>
</organism>
<evidence type="ECO:0000313" key="2">
    <source>
        <dbReference type="Proteomes" id="UP001500124"/>
    </source>
</evidence>
<reference evidence="2" key="1">
    <citation type="journal article" date="2019" name="Int. J. Syst. Evol. Microbiol.">
        <title>The Global Catalogue of Microorganisms (GCM) 10K type strain sequencing project: providing services to taxonomists for standard genome sequencing and annotation.</title>
        <authorList>
            <consortium name="The Broad Institute Genomics Platform"/>
            <consortium name="The Broad Institute Genome Sequencing Center for Infectious Disease"/>
            <person name="Wu L."/>
            <person name="Ma J."/>
        </authorList>
    </citation>
    <scope>NUCLEOTIDE SEQUENCE [LARGE SCALE GENOMIC DNA]</scope>
    <source>
        <strain evidence="2">JCM 18410</strain>
    </source>
</reference>
<dbReference type="Proteomes" id="UP001500124">
    <property type="component" value="Unassembled WGS sequence"/>
</dbReference>
<evidence type="ECO:0000313" key="1">
    <source>
        <dbReference type="EMBL" id="GAA5076680.1"/>
    </source>
</evidence>
<keyword evidence="2" id="KW-1185">Reference proteome</keyword>
<gene>
    <name evidence="1" type="ORF">GCM10023336_67100</name>
</gene>
<dbReference type="EMBL" id="BAABKC010000117">
    <property type="protein sequence ID" value="GAA5076680.1"/>
    <property type="molecule type" value="Genomic_DNA"/>
</dbReference>
<accession>A0ABP9LIF4</accession>
<name>A0ABP9LIF4_9ACTN</name>
<proteinExistence type="predicted"/>
<sequence length="73" mass="7342">MSDAFALGTANAAAATSPAAMATTRVCLVMPRGAVRLILTFRASTKEVGGPRGVGAREAQPGAVARMPDVVCP</sequence>
<comment type="caution">
    <text evidence="1">The sequence shown here is derived from an EMBL/GenBank/DDBJ whole genome shotgun (WGS) entry which is preliminary data.</text>
</comment>